<dbReference type="EMBL" id="CABVII010000004">
    <property type="protein sequence ID" value="VVO71138.1"/>
    <property type="molecule type" value="Genomic_DNA"/>
</dbReference>
<evidence type="ECO:0000313" key="2">
    <source>
        <dbReference type="Proteomes" id="UP000385207"/>
    </source>
</evidence>
<proteinExistence type="predicted"/>
<dbReference type="AlphaFoldDB" id="A0A5E7I3Y7"/>
<dbReference type="OrthoDB" id="1117133at2"/>
<name>A0A5E7I3Y7_PSEFL</name>
<accession>A0A5E7I3Y7</accession>
<evidence type="ECO:0000313" key="1">
    <source>
        <dbReference type="EMBL" id="VVO71138.1"/>
    </source>
</evidence>
<dbReference type="Gene3D" id="3.10.129.10">
    <property type="entry name" value="Hotdog Thioesterase"/>
    <property type="match status" value="1"/>
</dbReference>
<protein>
    <submittedName>
        <fullName evidence="1">Uncharacterized protein</fullName>
    </submittedName>
</protein>
<reference evidence="1 2" key="1">
    <citation type="submission" date="2019-09" db="EMBL/GenBank/DDBJ databases">
        <authorList>
            <person name="Chandra G."/>
            <person name="Truman W A."/>
        </authorList>
    </citation>
    <scope>NUCLEOTIDE SEQUENCE [LARGE SCALE GENOMIC DNA]</scope>
    <source>
        <strain evidence="1">PS862</strain>
    </source>
</reference>
<dbReference type="RefSeq" id="WP_150783544.1">
    <property type="nucleotide sequence ID" value="NZ_CABVII010000004.1"/>
</dbReference>
<gene>
    <name evidence="1" type="ORF">PS862_01343</name>
</gene>
<dbReference type="Proteomes" id="UP000385207">
    <property type="component" value="Unassembled WGS sequence"/>
</dbReference>
<organism evidence="1 2">
    <name type="scientific">Pseudomonas fluorescens</name>
    <dbReference type="NCBI Taxonomy" id="294"/>
    <lineage>
        <taxon>Bacteria</taxon>
        <taxon>Pseudomonadati</taxon>
        <taxon>Pseudomonadota</taxon>
        <taxon>Gammaproteobacteria</taxon>
        <taxon>Pseudomonadales</taxon>
        <taxon>Pseudomonadaceae</taxon>
        <taxon>Pseudomonas</taxon>
    </lineage>
</organism>
<sequence length="299" mass="32604">MNPASNILDQHARIAIDIAQMATSIAVQPPYFAFSSLYTLPDEWDIYGEFTPEQPRGNELGPLATAEAGRHLAILGSCAAARTQAAGTRVYYLASQAQWDLRYRPIGLGQTQSMTARAKIVEQSRKTVVAKTQLLVGGQPFAELSVSYHVLAEKTFDKLFASHRSPTPSPSGQSPYAEALPLSVLALSDQEITACSVDFSAARCEGHFPQYPMWPVAVVMYGMSQAMSRLLDHKMRRAVSYRLLHVTLDAAELVPAAKQLQFNARLTSMDDNGKYCDLVCSAAYAGRVIANVCAEVAIE</sequence>